<dbReference type="EMBL" id="LR877164">
    <property type="protein sequence ID" value="CAD2221229.1"/>
    <property type="molecule type" value="Genomic_DNA"/>
</dbReference>
<reference evidence="2 3" key="1">
    <citation type="submission" date="2020-08" db="EMBL/GenBank/DDBJ databases">
        <authorList>
            <person name="Newling K."/>
            <person name="Davey J."/>
            <person name="Forrester S."/>
        </authorList>
    </citation>
    <scope>NUCLEOTIDE SEQUENCE [LARGE SCALE GENOMIC DNA]</scope>
    <source>
        <strain evidence="3">Crithidia deanei Carvalho (ATCC PRA-265)</strain>
    </source>
</reference>
<evidence type="ECO:0000256" key="1">
    <source>
        <dbReference type="SAM" id="MobiDB-lite"/>
    </source>
</evidence>
<sequence length="282" mass="31851">MMQENLRHSYSLIVDLRQPISFCVRGRLPYPSGLLAVSTLFRNCKPADVYAHKYFIEKQSNPSQPSPQMHITEESQSIMKVISGLRYMKDDNSKLDNTMYICTDFDIPADGRMLQCMKDLKKERELQSRLEKVEEAKAEQTVVPEKGTDDVVAKRYQSRLDAFVEQLTNESKAVGSMRKEKEPQTLKQLLKSARGKAKTDDDEEYDYASDSSAANGPPSLRSVIGSGSTTFPSAADAMEQSNVYRFFEEANRISQKADKTNTGAFMDNVEGSLGREPLRFIK</sequence>
<dbReference type="Proteomes" id="UP000515908">
    <property type="component" value="Chromosome 20"/>
</dbReference>
<protein>
    <submittedName>
        <fullName evidence="2">Uncharacterized protein</fullName>
    </submittedName>
</protein>
<name>A0A7G2CPF1_9TRYP</name>
<evidence type="ECO:0000313" key="3">
    <source>
        <dbReference type="Proteomes" id="UP000515908"/>
    </source>
</evidence>
<dbReference type="AlphaFoldDB" id="A0A7G2CPF1"/>
<proteinExistence type="predicted"/>
<gene>
    <name evidence="2" type="ORF">ADEAN_000876000</name>
</gene>
<keyword evidence="3" id="KW-1185">Reference proteome</keyword>
<feature type="region of interest" description="Disordered" evidence="1">
    <location>
        <begin position="190"/>
        <end position="227"/>
    </location>
</feature>
<organism evidence="2 3">
    <name type="scientific">Angomonas deanei</name>
    <dbReference type="NCBI Taxonomy" id="59799"/>
    <lineage>
        <taxon>Eukaryota</taxon>
        <taxon>Discoba</taxon>
        <taxon>Euglenozoa</taxon>
        <taxon>Kinetoplastea</taxon>
        <taxon>Metakinetoplastina</taxon>
        <taxon>Trypanosomatida</taxon>
        <taxon>Trypanosomatidae</taxon>
        <taxon>Strigomonadinae</taxon>
        <taxon>Angomonas</taxon>
    </lineage>
</organism>
<evidence type="ECO:0000313" key="2">
    <source>
        <dbReference type="EMBL" id="CAD2221229.1"/>
    </source>
</evidence>
<accession>A0A7G2CPF1</accession>
<dbReference type="VEuPathDB" id="TriTrypDB:ADEAN_000876000"/>
<dbReference type="OrthoDB" id="273069at2759"/>